<evidence type="ECO:0000256" key="1">
    <source>
        <dbReference type="SAM" id="SignalP"/>
    </source>
</evidence>
<dbReference type="EMBL" id="JAPQKO010000004">
    <property type="protein sequence ID" value="KAJ5165781.1"/>
    <property type="molecule type" value="Genomic_DNA"/>
</dbReference>
<protein>
    <recommendedName>
        <fullName evidence="4">Hydrophobin</fullName>
    </recommendedName>
</protein>
<evidence type="ECO:0008006" key="4">
    <source>
        <dbReference type="Google" id="ProtNLM"/>
    </source>
</evidence>
<reference evidence="2" key="1">
    <citation type="submission" date="2022-11" db="EMBL/GenBank/DDBJ databases">
        <authorList>
            <person name="Petersen C."/>
        </authorList>
    </citation>
    <scope>NUCLEOTIDE SEQUENCE</scope>
    <source>
        <strain evidence="2">IBT 21917</strain>
    </source>
</reference>
<evidence type="ECO:0000313" key="2">
    <source>
        <dbReference type="EMBL" id="KAJ5165781.1"/>
    </source>
</evidence>
<name>A0A9W9I277_9EURO</name>
<reference evidence="2" key="2">
    <citation type="journal article" date="2023" name="IMA Fungus">
        <title>Comparative genomic study of the Penicillium genus elucidates a diverse pangenome and 15 lateral gene transfer events.</title>
        <authorList>
            <person name="Petersen C."/>
            <person name="Sorensen T."/>
            <person name="Nielsen M.R."/>
            <person name="Sondergaard T.E."/>
            <person name="Sorensen J.L."/>
            <person name="Fitzpatrick D.A."/>
            <person name="Frisvad J.C."/>
            <person name="Nielsen K.L."/>
        </authorList>
    </citation>
    <scope>NUCLEOTIDE SEQUENCE</scope>
    <source>
        <strain evidence="2">IBT 21917</strain>
    </source>
</reference>
<accession>A0A9W9I277</accession>
<gene>
    <name evidence="2" type="ORF">N7492_006077</name>
</gene>
<dbReference type="AlphaFoldDB" id="A0A9W9I277"/>
<keyword evidence="3" id="KW-1185">Reference proteome</keyword>
<keyword evidence="1" id="KW-0732">Signal</keyword>
<sequence length="92" mass="9191">MKLILATLALAATAFATAPQVAHGEKAGCKSDQTVVCKNNGNGGLLTLGNIANGAAGVDCSGGDVYCCDDKDVSNGLANIDVNAQCSLNHLL</sequence>
<evidence type="ECO:0000313" key="3">
    <source>
        <dbReference type="Proteomes" id="UP001146351"/>
    </source>
</evidence>
<proteinExistence type="predicted"/>
<organism evidence="2 3">
    <name type="scientific">Penicillium capsulatum</name>
    <dbReference type="NCBI Taxonomy" id="69766"/>
    <lineage>
        <taxon>Eukaryota</taxon>
        <taxon>Fungi</taxon>
        <taxon>Dikarya</taxon>
        <taxon>Ascomycota</taxon>
        <taxon>Pezizomycotina</taxon>
        <taxon>Eurotiomycetes</taxon>
        <taxon>Eurotiomycetidae</taxon>
        <taxon>Eurotiales</taxon>
        <taxon>Aspergillaceae</taxon>
        <taxon>Penicillium</taxon>
    </lineage>
</organism>
<comment type="caution">
    <text evidence="2">The sequence shown here is derived from an EMBL/GenBank/DDBJ whole genome shotgun (WGS) entry which is preliminary data.</text>
</comment>
<feature type="signal peptide" evidence="1">
    <location>
        <begin position="1"/>
        <end position="24"/>
    </location>
</feature>
<feature type="chain" id="PRO_5040952854" description="Hydrophobin" evidence="1">
    <location>
        <begin position="25"/>
        <end position="92"/>
    </location>
</feature>
<dbReference type="OrthoDB" id="4356380at2759"/>
<dbReference type="Proteomes" id="UP001146351">
    <property type="component" value="Unassembled WGS sequence"/>
</dbReference>